<feature type="transmembrane region" description="Helical" evidence="5">
    <location>
        <begin position="316"/>
        <end position="334"/>
    </location>
</feature>
<protein>
    <submittedName>
        <fullName evidence="7">MFS transporter</fullName>
    </submittedName>
</protein>
<keyword evidence="3 5" id="KW-1133">Transmembrane helix</keyword>
<feature type="transmembrane region" description="Helical" evidence="5">
    <location>
        <begin position="165"/>
        <end position="184"/>
    </location>
</feature>
<comment type="caution">
    <text evidence="7">The sequence shown here is derived from an EMBL/GenBank/DDBJ whole genome shotgun (WGS) entry which is preliminary data.</text>
</comment>
<name>A0A0D0ITQ7_9MICO</name>
<keyword evidence="4 5" id="KW-0472">Membrane</keyword>
<evidence type="ECO:0000313" key="7">
    <source>
        <dbReference type="EMBL" id="KIP52923.1"/>
    </source>
</evidence>
<proteinExistence type="predicted"/>
<dbReference type="GO" id="GO:0022857">
    <property type="term" value="F:transmembrane transporter activity"/>
    <property type="evidence" value="ECO:0007669"/>
    <property type="project" value="InterPro"/>
</dbReference>
<dbReference type="InterPro" id="IPR036259">
    <property type="entry name" value="MFS_trans_sf"/>
</dbReference>
<dbReference type="PANTHER" id="PTHR23528:SF1">
    <property type="entry name" value="MAJOR FACILITATOR SUPERFAMILY (MFS) PROFILE DOMAIN-CONTAINING PROTEIN"/>
    <property type="match status" value="1"/>
</dbReference>
<sequence>MRRLTAAMTLSVTGKYIALLTPLNLLLALQMTRIEGTTGAAASFGVVAGFGGLIGLIANPLAGRISDRTFARLGRRRTWILTGGLAGAAMLVALSYATEVWQVVVAWCLVISCFAFQHAATTALLADQVPPTRRGSVSGLLGMAGAIGPIIGFSIVGAFSVPRMQWLVIAIAAATFAVVATLLLRDPPQERPQGVRAGEVGQRLGVGALAKSFWINPLRHPAFGWAWIVRFLVTCGYASSTYSVLFLMDRFGVTPEEVTQLAVVLAIIPVVVISITSVLAGFISDRLQRQKPFVLLGGLISAGALVITGTSQSIGIALLGSAVLGIGVGMFLSIDNALCVRVLPDAENVGKDMSIFNMANTLPQSFVPFIAPMLLALGGFTAFYVTLAGFAVVGALAVLRIPEIGKEGDPRWAAITRAPAAGGER</sequence>
<evidence type="ECO:0000256" key="5">
    <source>
        <dbReference type="SAM" id="Phobius"/>
    </source>
</evidence>
<gene>
    <name evidence="7" type="ORF">SD72_06535</name>
</gene>
<evidence type="ECO:0000313" key="8">
    <source>
        <dbReference type="Proteomes" id="UP000032120"/>
    </source>
</evidence>
<dbReference type="SUPFAM" id="SSF103473">
    <property type="entry name" value="MFS general substrate transporter"/>
    <property type="match status" value="1"/>
</dbReference>
<dbReference type="InterPro" id="IPR020846">
    <property type="entry name" value="MFS_dom"/>
</dbReference>
<dbReference type="Proteomes" id="UP000032120">
    <property type="component" value="Unassembled WGS sequence"/>
</dbReference>
<evidence type="ECO:0000256" key="3">
    <source>
        <dbReference type="ARBA" id="ARBA00022989"/>
    </source>
</evidence>
<dbReference type="EMBL" id="JXSQ01000006">
    <property type="protein sequence ID" value="KIP52923.1"/>
    <property type="molecule type" value="Genomic_DNA"/>
</dbReference>
<evidence type="ECO:0000256" key="2">
    <source>
        <dbReference type="ARBA" id="ARBA00022692"/>
    </source>
</evidence>
<feature type="transmembrane region" description="Helical" evidence="5">
    <location>
        <begin position="260"/>
        <end position="281"/>
    </location>
</feature>
<feature type="transmembrane region" description="Helical" evidence="5">
    <location>
        <begin position="38"/>
        <end position="58"/>
    </location>
</feature>
<dbReference type="AlphaFoldDB" id="A0A0D0ITQ7"/>
<evidence type="ECO:0000256" key="1">
    <source>
        <dbReference type="ARBA" id="ARBA00004651"/>
    </source>
</evidence>
<feature type="transmembrane region" description="Helical" evidence="5">
    <location>
        <begin position="137"/>
        <end position="159"/>
    </location>
</feature>
<dbReference type="GO" id="GO:0005886">
    <property type="term" value="C:plasma membrane"/>
    <property type="evidence" value="ECO:0007669"/>
    <property type="project" value="UniProtKB-SubCell"/>
</dbReference>
<comment type="subcellular location">
    <subcellularLocation>
        <location evidence="1">Cell membrane</location>
        <topology evidence="1">Multi-pass membrane protein</topology>
    </subcellularLocation>
</comment>
<dbReference type="PANTHER" id="PTHR23528">
    <property type="match status" value="1"/>
</dbReference>
<keyword evidence="8" id="KW-1185">Reference proteome</keyword>
<feature type="transmembrane region" description="Helical" evidence="5">
    <location>
        <begin position="104"/>
        <end position="125"/>
    </location>
</feature>
<dbReference type="PROSITE" id="PS50850">
    <property type="entry name" value="MFS"/>
    <property type="match status" value="1"/>
</dbReference>
<reference evidence="7 8" key="1">
    <citation type="submission" date="2015-01" db="EMBL/GenBank/DDBJ databases">
        <title>Draft genome sequence of Leucobacter komagatae strain VKM ST2845.</title>
        <authorList>
            <person name="Karlyshev A.V."/>
            <person name="Kudryashova E.B."/>
        </authorList>
    </citation>
    <scope>NUCLEOTIDE SEQUENCE [LARGE SCALE GENOMIC DNA]</scope>
    <source>
        <strain evidence="7 8">VKM ST2845</strain>
    </source>
</reference>
<evidence type="ECO:0000256" key="4">
    <source>
        <dbReference type="ARBA" id="ARBA00023136"/>
    </source>
</evidence>
<feature type="transmembrane region" description="Helical" evidence="5">
    <location>
        <begin position="293"/>
        <end position="310"/>
    </location>
</feature>
<evidence type="ECO:0000259" key="6">
    <source>
        <dbReference type="PROSITE" id="PS50850"/>
    </source>
</evidence>
<organism evidence="7 8">
    <name type="scientific">Leucobacter komagatae</name>
    <dbReference type="NCBI Taxonomy" id="55969"/>
    <lineage>
        <taxon>Bacteria</taxon>
        <taxon>Bacillati</taxon>
        <taxon>Actinomycetota</taxon>
        <taxon>Actinomycetes</taxon>
        <taxon>Micrococcales</taxon>
        <taxon>Microbacteriaceae</taxon>
        <taxon>Leucobacter</taxon>
    </lineage>
</organism>
<feature type="transmembrane region" description="Helical" evidence="5">
    <location>
        <begin position="79"/>
        <end position="98"/>
    </location>
</feature>
<keyword evidence="2 5" id="KW-0812">Transmembrane</keyword>
<dbReference type="Pfam" id="PF07690">
    <property type="entry name" value="MFS_1"/>
    <property type="match status" value="1"/>
</dbReference>
<feature type="transmembrane region" description="Helical" evidence="5">
    <location>
        <begin position="381"/>
        <end position="401"/>
    </location>
</feature>
<dbReference type="Gene3D" id="1.20.1250.20">
    <property type="entry name" value="MFS general substrate transporter like domains"/>
    <property type="match status" value="2"/>
</dbReference>
<accession>A0A0D0ITQ7</accession>
<feature type="domain" description="Major facilitator superfamily (MFS) profile" evidence="6">
    <location>
        <begin position="7"/>
        <end position="406"/>
    </location>
</feature>
<dbReference type="InterPro" id="IPR011701">
    <property type="entry name" value="MFS"/>
</dbReference>
<feature type="transmembrane region" description="Helical" evidence="5">
    <location>
        <begin position="227"/>
        <end position="248"/>
    </location>
</feature>